<dbReference type="GO" id="GO:0005829">
    <property type="term" value="C:cytosol"/>
    <property type="evidence" value="ECO:0007669"/>
    <property type="project" value="TreeGrafter"/>
</dbReference>
<organism evidence="8 9">
    <name type="scientific">Brotaphodocola catenula</name>
    <dbReference type="NCBI Taxonomy" id="2885361"/>
    <lineage>
        <taxon>Bacteria</taxon>
        <taxon>Bacillati</taxon>
        <taxon>Bacillota</taxon>
        <taxon>Clostridia</taxon>
        <taxon>Lachnospirales</taxon>
        <taxon>Lachnospiraceae</taxon>
        <taxon>Brotaphodocola</taxon>
    </lineage>
</organism>
<dbReference type="InterPro" id="IPR035994">
    <property type="entry name" value="Nucleoside_phosphorylase_sf"/>
</dbReference>
<dbReference type="InterPro" id="IPR000845">
    <property type="entry name" value="Nucleoside_phosphorylase_d"/>
</dbReference>
<evidence type="ECO:0000256" key="4">
    <source>
        <dbReference type="ARBA" id="ARBA00022676"/>
    </source>
</evidence>
<evidence type="ECO:0000313" key="8">
    <source>
        <dbReference type="EMBL" id="MCC2165219.1"/>
    </source>
</evidence>
<evidence type="ECO:0000313" key="9">
    <source>
        <dbReference type="Proteomes" id="UP001198962"/>
    </source>
</evidence>
<comment type="catalytic activity">
    <reaction evidence="6">
        <text>uridine + phosphate = alpha-D-ribose 1-phosphate + uracil</text>
        <dbReference type="Rhea" id="RHEA:24388"/>
        <dbReference type="ChEBI" id="CHEBI:16704"/>
        <dbReference type="ChEBI" id="CHEBI:17568"/>
        <dbReference type="ChEBI" id="CHEBI:43474"/>
        <dbReference type="ChEBI" id="CHEBI:57720"/>
        <dbReference type="EC" id="2.4.2.3"/>
    </reaction>
</comment>
<evidence type="ECO:0000259" key="7">
    <source>
        <dbReference type="Pfam" id="PF01048"/>
    </source>
</evidence>
<dbReference type="Proteomes" id="UP001198962">
    <property type="component" value="Unassembled WGS sequence"/>
</dbReference>
<evidence type="ECO:0000256" key="1">
    <source>
        <dbReference type="ARBA" id="ARBA00010456"/>
    </source>
</evidence>
<accession>A0AAE3ASS2</accession>
<keyword evidence="4" id="KW-0328">Glycosyltransferase</keyword>
<dbReference type="AlphaFoldDB" id="A0AAE3ASS2"/>
<keyword evidence="9" id="KW-1185">Reference proteome</keyword>
<dbReference type="RefSeq" id="WP_308451583.1">
    <property type="nucleotide sequence ID" value="NZ_JAJEPU010000028.1"/>
</dbReference>
<reference evidence="8" key="1">
    <citation type="submission" date="2021-10" db="EMBL/GenBank/DDBJ databases">
        <title>Anaerobic single-cell dispensing facilitates the cultivation of human gut bacteria.</title>
        <authorList>
            <person name="Afrizal A."/>
        </authorList>
    </citation>
    <scope>NUCLEOTIDE SEQUENCE</scope>
    <source>
        <strain evidence="8">CLA-AA-H274</strain>
    </source>
</reference>
<comment type="similarity">
    <text evidence="1">Belongs to the PNP/UDP phosphorylase family.</text>
</comment>
<dbReference type="GO" id="GO:0004850">
    <property type="term" value="F:uridine phosphorylase activity"/>
    <property type="evidence" value="ECO:0007669"/>
    <property type="project" value="UniProtKB-EC"/>
</dbReference>
<dbReference type="PROSITE" id="PS01232">
    <property type="entry name" value="PNP_UDP_1"/>
    <property type="match status" value="1"/>
</dbReference>
<evidence type="ECO:0000256" key="2">
    <source>
        <dbReference type="ARBA" id="ARBA00011888"/>
    </source>
</evidence>
<name>A0AAE3ASS2_9FIRM</name>
<dbReference type="SUPFAM" id="SSF53167">
    <property type="entry name" value="Purine and uridine phosphorylases"/>
    <property type="match status" value="1"/>
</dbReference>
<dbReference type="GO" id="GO:0009164">
    <property type="term" value="P:nucleoside catabolic process"/>
    <property type="evidence" value="ECO:0007669"/>
    <property type="project" value="UniProtKB-ARBA"/>
</dbReference>
<feature type="domain" description="Nucleoside phosphorylase" evidence="7">
    <location>
        <begin position="26"/>
        <end position="218"/>
    </location>
</feature>
<evidence type="ECO:0000256" key="6">
    <source>
        <dbReference type="ARBA" id="ARBA00048447"/>
    </source>
</evidence>
<dbReference type="InterPro" id="IPR018016">
    <property type="entry name" value="Nucleoside_phosphorylase_CS"/>
</dbReference>
<keyword evidence="5" id="KW-0808">Transferase</keyword>
<evidence type="ECO:0000256" key="5">
    <source>
        <dbReference type="ARBA" id="ARBA00022679"/>
    </source>
</evidence>
<dbReference type="CDD" id="cd17767">
    <property type="entry name" value="UP_EcUdp-like"/>
    <property type="match status" value="1"/>
</dbReference>
<dbReference type="PANTHER" id="PTHR43691:SF11">
    <property type="entry name" value="FI09636P-RELATED"/>
    <property type="match status" value="1"/>
</dbReference>
<protein>
    <recommendedName>
        <fullName evidence="3">Uridine phosphorylase</fullName>
        <ecNumber evidence="2">2.4.2.3</ecNumber>
    </recommendedName>
</protein>
<evidence type="ECO:0000256" key="3">
    <source>
        <dbReference type="ARBA" id="ARBA00021980"/>
    </source>
</evidence>
<dbReference type="EC" id="2.4.2.3" evidence="2"/>
<sequence>MGNTGNTETQKRMPHIQIPENLGIAYAVLPGDPARAERASKYLENVEFLAFNREYKSYRGTWHGIPVLVMSTGMGGPSTAIAVEELKKAGVKAMIRIGSCGALQPEAKVGDLVLVEATVRDEGTSLGYAPLSYPAVADFELLSACKESAKKQGFSWHMGIGRSHDCLYRDENPQIYEEWARRGVMASDMETASLYVVGRVRGVKTASILNVVAGCKSDVAEDIGRYADGEKLTALGEEHEILTAFEAFECLEHAKHEVDK</sequence>
<gene>
    <name evidence="8" type="ORF">LKD32_10085</name>
</gene>
<dbReference type="Pfam" id="PF01048">
    <property type="entry name" value="PNP_UDP_1"/>
    <property type="match status" value="1"/>
</dbReference>
<dbReference type="EMBL" id="JAJEPU010000028">
    <property type="protein sequence ID" value="MCC2165219.1"/>
    <property type="molecule type" value="Genomic_DNA"/>
</dbReference>
<proteinExistence type="inferred from homology"/>
<dbReference type="Gene3D" id="3.40.50.1580">
    <property type="entry name" value="Nucleoside phosphorylase domain"/>
    <property type="match status" value="1"/>
</dbReference>
<dbReference type="PANTHER" id="PTHR43691">
    <property type="entry name" value="URIDINE PHOSPHORYLASE"/>
    <property type="match status" value="1"/>
</dbReference>
<comment type="caution">
    <text evidence="8">The sequence shown here is derived from an EMBL/GenBank/DDBJ whole genome shotgun (WGS) entry which is preliminary data.</text>
</comment>